<keyword evidence="2" id="KW-1185">Reference proteome</keyword>
<feature type="compositionally biased region" description="Low complexity" evidence="1">
    <location>
        <begin position="83"/>
        <end position="104"/>
    </location>
</feature>
<evidence type="ECO:0000313" key="2">
    <source>
        <dbReference type="Proteomes" id="UP000035680"/>
    </source>
</evidence>
<evidence type="ECO:0000256" key="1">
    <source>
        <dbReference type="SAM" id="MobiDB-lite"/>
    </source>
</evidence>
<feature type="region of interest" description="Disordered" evidence="1">
    <location>
        <begin position="70"/>
        <end position="105"/>
    </location>
</feature>
<protein>
    <submittedName>
        <fullName evidence="3">Uncharacterized protein</fullName>
    </submittedName>
</protein>
<reference evidence="3" key="2">
    <citation type="submission" date="2015-08" db="UniProtKB">
        <authorList>
            <consortium name="WormBaseParasite"/>
        </authorList>
    </citation>
    <scope>IDENTIFICATION</scope>
</reference>
<proteinExistence type="predicted"/>
<sequence>MSKKKFFSKIVKLLKKENDSNKLEKLRVARHKRQRAPSALSDQLYNYEPMPTIYEADEYDTISVDSATFDESFDSGRRDSAFSTSYGSDSGHSSISSTSIKSTKCPNSDVQFKKYQSSNVSISKTCSSIIKSSSFPNVIQQSVIF</sequence>
<name>A0A0K0F3U6_STRVS</name>
<evidence type="ECO:0000313" key="3">
    <source>
        <dbReference type="WBParaSite" id="SVE_0348000.1"/>
    </source>
</evidence>
<reference evidence="2" key="1">
    <citation type="submission" date="2014-07" db="EMBL/GenBank/DDBJ databases">
        <authorList>
            <person name="Martin A.A"/>
            <person name="De Silva N."/>
        </authorList>
    </citation>
    <scope>NUCLEOTIDE SEQUENCE</scope>
</reference>
<dbReference type="AlphaFoldDB" id="A0A0K0F3U6"/>
<accession>A0A0K0F3U6</accession>
<dbReference type="Proteomes" id="UP000035680">
    <property type="component" value="Unassembled WGS sequence"/>
</dbReference>
<dbReference type="WBParaSite" id="SVE_0348000.1">
    <property type="protein sequence ID" value="SVE_0348000.1"/>
    <property type="gene ID" value="SVE_0348000"/>
</dbReference>
<organism evidence="2 3">
    <name type="scientific">Strongyloides venezuelensis</name>
    <name type="common">Threadworm</name>
    <dbReference type="NCBI Taxonomy" id="75913"/>
    <lineage>
        <taxon>Eukaryota</taxon>
        <taxon>Metazoa</taxon>
        <taxon>Ecdysozoa</taxon>
        <taxon>Nematoda</taxon>
        <taxon>Chromadorea</taxon>
        <taxon>Rhabditida</taxon>
        <taxon>Tylenchina</taxon>
        <taxon>Panagrolaimomorpha</taxon>
        <taxon>Strongyloidoidea</taxon>
        <taxon>Strongyloididae</taxon>
        <taxon>Strongyloides</taxon>
    </lineage>
</organism>